<dbReference type="KEGG" id="dao:Desac_2174"/>
<reference evidence="1 2" key="1">
    <citation type="journal article" date="2011" name="Stand. Genomic Sci.">
        <title>Complete genome sequence of the acetate-degrading sulfate reducer Desulfobacca acetoxidans type strain (ASRB2).</title>
        <authorList>
            <person name="Goker M."/>
            <person name="Teshima H."/>
            <person name="Lapidus A."/>
            <person name="Nolan M."/>
            <person name="Lucas S."/>
            <person name="Hammon N."/>
            <person name="Deshpande S."/>
            <person name="Cheng J.F."/>
            <person name="Tapia R."/>
            <person name="Han C."/>
            <person name="Goodwin L."/>
            <person name="Pitluck S."/>
            <person name="Huntemann M."/>
            <person name="Liolios K."/>
            <person name="Ivanova N."/>
            <person name="Pagani I."/>
            <person name="Mavromatis K."/>
            <person name="Ovchinikova G."/>
            <person name="Pati A."/>
            <person name="Chen A."/>
            <person name="Palaniappan K."/>
            <person name="Land M."/>
            <person name="Hauser L."/>
            <person name="Brambilla E.M."/>
            <person name="Rohde M."/>
            <person name="Spring S."/>
            <person name="Detter J.C."/>
            <person name="Woyke T."/>
            <person name="Bristow J."/>
            <person name="Eisen J.A."/>
            <person name="Markowitz V."/>
            <person name="Hugenholtz P."/>
            <person name="Kyrpides N.C."/>
            <person name="Klenk H.P."/>
        </authorList>
    </citation>
    <scope>NUCLEOTIDE SEQUENCE [LARGE SCALE GENOMIC DNA]</scope>
    <source>
        <strain evidence="2">ATCC 700848 / DSM 11109 / ASRB2</strain>
    </source>
</reference>
<reference evidence="2" key="2">
    <citation type="submission" date="2011-03" db="EMBL/GenBank/DDBJ databases">
        <title>The complete genome of Desulfobacca acetoxidans DSM 11109.</title>
        <authorList>
            <consortium name="US DOE Joint Genome Institute (JGI-PGF)"/>
            <person name="Lucas S."/>
            <person name="Copeland A."/>
            <person name="Lapidus A."/>
            <person name="Bruce D."/>
            <person name="Goodwin L."/>
            <person name="Pitluck S."/>
            <person name="Peters L."/>
            <person name="Kyrpides N."/>
            <person name="Mavromatis K."/>
            <person name="Ivanova N."/>
            <person name="Ovchinnikova G."/>
            <person name="Teshima H."/>
            <person name="Detter J.C."/>
            <person name="Han C."/>
            <person name="Land M."/>
            <person name="Hauser L."/>
            <person name="Markowitz V."/>
            <person name="Cheng J.-F."/>
            <person name="Hugenholtz P."/>
            <person name="Woyke T."/>
            <person name="Wu D."/>
            <person name="Spring S."/>
            <person name="Schueler E."/>
            <person name="Brambilla E."/>
            <person name="Klenk H.-P."/>
            <person name="Eisen J.A."/>
        </authorList>
    </citation>
    <scope>NUCLEOTIDE SEQUENCE [LARGE SCALE GENOMIC DNA]</scope>
    <source>
        <strain evidence="2">ATCC 700848 / DSM 11109 / ASRB2</strain>
    </source>
</reference>
<name>F2NDD7_DESAR</name>
<protein>
    <submittedName>
        <fullName evidence="1">Uncharacterized protein</fullName>
    </submittedName>
</protein>
<sequence length="78" mass="9273">MGRTVTISEELYEKLTLAMQEQGLQSIEQLLELWQAYAVERRRRQEVVHGIDDLRDRFHAKYGDMPDSVPLIREDRSR</sequence>
<accession>F2NDD7</accession>
<dbReference type="Proteomes" id="UP000000483">
    <property type="component" value="Chromosome"/>
</dbReference>
<keyword evidence="2" id="KW-1185">Reference proteome</keyword>
<dbReference type="STRING" id="880072.Desac_2174"/>
<dbReference type="EMBL" id="CP002629">
    <property type="protein sequence ID" value="AEB10003.1"/>
    <property type="molecule type" value="Genomic_DNA"/>
</dbReference>
<dbReference type="RefSeq" id="WP_013707112.1">
    <property type="nucleotide sequence ID" value="NC_015388.1"/>
</dbReference>
<dbReference type="AlphaFoldDB" id="F2NDD7"/>
<evidence type="ECO:0000313" key="1">
    <source>
        <dbReference type="EMBL" id="AEB10003.1"/>
    </source>
</evidence>
<organism evidence="1 2">
    <name type="scientific">Desulfobacca acetoxidans (strain ATCC 700848 / DSM 11109 / ASRB2)</name>
    <dbReference type="NCBI Taxonomy" id="880072"/>
    <lineage>
        <taxon>Bacteria</taxon>
        <taxon>Pseudomonadati</taxon>
        <taxon>Thermodesulfobacteriota</taxon>
        <taxon>Desulfobaccia</taxon>
        <taxon>Desulfobaccales</taxon>
        <taxon>Desulfobaccaceae</taxon>
        <taxon>Desulfobacca</taxon>
    </lineage>
</organism>
<proteinExistence type="predicted"/>
<gene>
    <name evidence="1" type="ordered locus">Desac_2174</name>
</gene>
<dbReference type="HOGENOM" id="CLU_2616215_0_0_7"/>
<evidence type="ECO:0000313" key="2">
    <source>
        <dbReference type="Proteomes" id="UP000000483"/>
    </source>
</evidence>